<gene>
    <name evidence="2" type="ORF">EBE87_12770</name>
</gene>
<dbReference type="SUPFAM" id="SSF50692">
    <property type="entry name" value="ADC-like"/>
    <property type="match status" value="1"/>
</dbReference>
<keyword evidence="3" id="KW-1185">Reference proteome</keyword>
<dbReference type="CDD" id="cd10551">
    <property type="entry name" value="PsrB"/>
    <property type="match status" value="1"/>
</dbReference>
<dbReference type="Gene3D" id="3.40.50.740">
    <property type="match status" value="1"/>
</dbReference>
<feature type="domain" description="4Fe-4S ferredoxin-type" evidence="1">
    <location>
        <begin position="698"/>
        <end position="728"/>
    </location>
</feature>
<feature type="domain" description="4Fe-4S ferredoxin-type" evidence="1">
    <location>
        <begin position="754"/>
        <end position="785"/>
    </location>
</feature>
<dbReference type="InterPro" id="IPR017896">
    <property type="entry name" value="4Fe4S_Fe-S-bd"/>
</dbReference>
<organism evidence="2 3">
    <name type="scientific">Teichococcus wenyumeiae</name>
    <dbReference type="NCBI Taxonomy" id="2478470"/>
    <lineage>
        <taxon>Bacteria</taxon>
        <taxon>Pseudomonadati</taxon>
        <taxon>Pseudomonadota</taxon>
        <taxon>Alphaproteobacteria</taxon>
        <taxon>Acetobacterales</taxon>
        <taxon>Roseomonadaceae</taxon>
        <taxon>Roseomonas</taxon>
    </lineage>
</organism>
<dbReference type="Gene3D" id="3.30.70.20">
    <property type="match status" value="2"/>
</dbReference>
<dbReference type="Gene3D" id="3.30.2070.10">
    <property type="entry name" value="Formate dehydrogenase/DMSO reductase"/>
    <property type="match status" value="1"/>
</dbReference>
<evidence type="ECO:0000313" key="3">
    <source>
        <dbReference type="Proteomes" id="UP000274097"/>
    </source>
</evidence>
<dbReference type="CDD" id="cd02784">
    <property type="entry name" value="MopB_CT_PHLH"/>
    <property type="match status" value="1"/>
</dbReference>
<dbReference type="PANTHER" id="PTHR42783:SF3">
    <property type="entry name" value="GLUTAMATE SYNTHASE [NADPH] SMALL CHAIN-RELATED"/>
    <property type="match status" value="1"/>
</dbReference>
<proteinExistence type="predicted"/>
<evidence type="ECO:0000259" key="1">
    <source>
        <dbReference type="PROSITE" id="PS51379"/>
    </source>
</evidence>
<dbReference type="PROSITE" id="PS51379">
    <property type="entry name" value="4FE4S_FER_2"/>
    <property type="match status" value="2"/>
</dbReference>
<dbReference type="SUPFAM" id="SSF54862">
    <property type="entry name" value="4Fe-4S ferredoxins"/>
    <property type="match status" value="1"/>
</dbReference>
<dbReference type="Pfam" id="PF13247">
    <property type="entry name" value="Fer4_11"/>
    <property type="match status" value="1"/>
</dbReference>
<dbReference type="EMBL" id="RFLX01000008">
    <property type="protein sequence ID" value="RMI24662.1"/>
    <property type="molecule type" value="Genomic_DNA"/>
</dbReference>
<dbReference type="Gene3D" id="2.40.40.20">
    <property type="match status" value="1"/>
</dbReference>
<dbReference type="SUPFAM" id="SSF53706">
    <property type="entry name" value="Formate dehydrogenase/DMSO reductase, domains 1-3"/>
    <property type="match status" value="1"/>
</dbReference>
<sequence>MPPVSGPSLGRRQAALGLLASALTLTSCGEPAEEIIPYVEAPEGQVPGLPRRFATTLALNGYGRGVLATCFEGRPVKLEGNALHPASLGGTDAFTEAAILSLYDPDRSRTVRQEGRPASFEAFLSALKPRLAALEARGGAGLHLLTGHVTSPTLRRLIGRLRARFPAAQWHAEEPVDERNALAGAEAAFGQRLRARPRLESARVVLTLDADPLGPGPEQVAHARAFAARRQARRGREAPFLRLYAAEPLLTNTGAKADHRLALRPWEVRDLAIALAARLGAAVAEPDLPPAARRFLDALAADLQAHPGEAVALAGPWAPPELHALVHWINVRLGAPVDYLPAPEPALPLAPLAEALRDGSLDTLLILGANPAYDAPADLGFGEALGKSRALTIHLGPWRDETAMLCRWHLPERHPLEDWADHLAPDGTASIAQPLITPLHGGHSAATVLGLLGGRDGLDAHAALRETWMEAWGEAAFEPLWRQALHDGVVAGSAAVPVLPPAPALPDLPPAPLPPGLALLLRPDPMLWDGRFANNPWLQECPKPLTRQVWGNALLLAPAEARARALRDGDLVRLRLGGRELTAPVMLQPGMAEGVAALHLGGGRQRAGAIGDGIGANAYALRQDAARWMLPGLELEASGEQAELLRPQEAHKLEGESTRLLPTLSLEEFAARAAMPPAEQPQPASLFPAVGGQAGAAWAMVIDTTLCIGCNACVLACRAENNVPVVGPEEVAARRDMHWLRIDTYHLGESEQDPRPGFQPVPCMHCETAPCEPVCPVAASVHDAEGLNVQVYNRCIGTRFCQGNCPYKVRRFNFHGYADGQEYANQGDPLVAAQRNPEVTVRGRGVMEKCTYCTQRISAARRAAAREGREIADGEVQTACQSACPAQAISFGDLKKPGSAVSALRREPQHYALLEELNTRPRTTYLAQARNANPALEDEA</sequence>
<comment type="caution">
    <text evidence="2">The sequence shown here is derived from an EMBL/GenBank/DDBJ whole genome shotgun (WGS) entry which is preliminary data.</text>
</comment>
<dbReference type="PANTHER" id="PTHR42783">
    <property type="entry name" value="GLUTAMATE SYNTHASE [NADPH] SMALL CHAIN"/>
    <property type="match status" value="1"/>
</dbReference>
<name>A0ABX9VJM4_9PROT</name>
<accession>A0ABX9VJM4</accession>
<dbReference type="InterPro" id="IPR009010">
    <property type="entry name" value="Asp_de-COase-like_dom_sf"/>
</dbReference>
<evidence type="ECO:0000313" key="2">
    <source>
        <dbReference type="EMBL" id="RMI24662.1"/>
    </source>
</evidence>
<protein>
    <submittedName>
        <fullName evidence="2">4Fe-4S dicluster domain-containing protein</fullName>
    </submittedName>
</protein>
<reference evidence="2 3" key="1">
    <citation type="submission" date="2018-10" db="EMBL/GenBank/DDBJ databases">
        <title>Roseomonas sp. nov., isolated from feces of Tibetan antelopes in the Qinghai-Tibet plateau, China.</title>
        <authorList>
            <person name="Tian Z."/>
        </authorList>
    </citation>
    <scope>NUCLEOTIDE SEQUENCE [LARGE SCALE GENOMIC DNA]</scope>
    <source>
        <strain evidence="2 3">Z23</strain>
    </source>
</reference>
<dbReference type="Proteomes" id="UP000274097">
    <property type="component" value="Unassembled WGS sequence"/>
</dbReference>